<accession>A0ABR2GL91</accession>
<dbReference type="EMBL" id="JAPFFF010000282">
    <property type="protein sequence ID" value="KAK8834859.1"/>
    <property type="molecule type" value="Genomic_DNA"/>
</dbReference>
<reference evidence="3 6" key="1">
    <citation type="submission" date="2024-04" db="EMBL/GenBank/DDBJ databases">
        <title>Tritrichomonas musculus Genome.</title>
        <authorList>
            <person name="Alves-Ferreira E."/>
            <person name="Grigg M."/>
            <person name="Lorenzi H."/>
            <person name="Galac M."/>
        </authorList>
    </citation>
    <scope>NUCLEOTIDE SEQUENCE [LARGE SCALE GENOMIC DNA]</scope>
    <source>
        <strain evidence="3 6">EAF2021</strain>
    </source>
</reference>
<feature type="compositionally biased region" description="Low complexity" evidence="2">
    <location>
        <begin position="1"/>
        <end position="11"/>
    </location>
</feature>
<feature type="compositionally biased region" description="Low complexity" evidence="2">
    <location>
        <begin position="335"/>
        <end position="347"/>
    </location>
</feature>
<organism evidence="3 6">
    <name type="scientific">Tritrichomonas musculus</name>
    <dbReference type="NCBI Taxonomy" id="1915356"/>
    <lineage>
        <taxon>Eukaryota</taxon>
        <taxon>Metamonada</taxon>
        <taxon>Parabasalia</taxon>
        <taxon>Tritrichomonadida</taxon>
        <taxon>Tritrichomonadidae</taxon>
        <taxon>Tritrichomonas</taxon>
    </lineage>
</organism>
<feature type="coiled-coil region" evidence="1">
    <location>
        <begin position="375"/>
        <end position="402"/>
    </location>
</feature>
<evidence type="ECO:0000313" key="3">
    <source>
        <dbReference type="EMBL" id="KAK8834197.1"/>
    </source>
</evidence>
<evidence type="ECO:0000313" key="4">
    <source>
        <dbReference type="EMBL" id="KAK8834859.1"/>
    </source>
</evidence>
<dbReference type="EMBL" id="JAPFFF010000017">
    <property type="protein sequence ID" value="KAK8863779.1"/>
    <property type="molecule type" value="Genomic_DNA"/>
</dbReference>
<name>A0ABR2GL91_9EUKA</name>
<protein>
    <submittedName>
        <fullName evidence="3">Uncharacterized protein</fullName>
    </submittedName>
</protein>
<evidence type="ECO:0000256" key="2">
    <source>
        <dbReference type="SAM" id="MobiDB-lite"/>
    </source>
</evidence>
<feature type="region of interest" description="Disordered" evidence="2">
    <location>
        <begin position="323"/>
        <end position="347"/>
    </location>
</feature>
<gene>
    <name evidence="5" type="ORF">M9Y10_011469</name>
    <name evidence="4" type="ORF">M9Y10_021480</name>
    <name evidence="3" type="ORF">M9Y10_032946</name>
</gene>
<evidence type="ECO:0000256" key="1">
    <source>
        <dbReference type="SAM" id="Coils"/>
    </source>
</evidence>
<feature type="compositionally biased region" description="Basic and acidic residues" evidence="2">
    <location>
        <begin position="16"/>
        <end position="31"/>
    </location>
</feature>
<dbReference type="Proteomes" id="UP001470230">
    <property type="component" value="Unassembled WGS sequence"/>
</dbReference>
<keyword evidence="6" id="KW-1185">Reference proteome</keyword>
<sequence length="425" mass="49970">MKNSSNSSNASRRSRNSKDSFHSHHSFREEILIEEEEEENEKSQTLLDNNDSISQLIQESMTRNKIQQENVQLKQQLLEERKKYEDEKASLRQKEISLRENTQKTTEFLEKISKVIGISISNPNFQQIVLDKLKSKKNYNDEEEEFNYDQETSRLKDKRIAELENAIQEGQKLIHSMEEEVNQKVSEKNQIQRDIDRQQKTIDELSSLVRQFMIACDITDSPEKAIKTVQDMKRRFQRIEAFSDTKKIDDLMHQFEERRAKEYGKIAQQIEEQGNLIHNAIQSLQNSDINDNENSFHSMEIYQTLESTNKLLAERMQQLRGKKFRDKNLSDQIDRNSSSRSASDNSMAELIDNSNEKYDKKGLGPTLWIAKTREMLSLERQLMKTNQRLETANRNCQCLAHENLHYHYTAQNARFPQKSLPTTLL</sequence>
<comment type="caution">
    <text evidence="3">The sequence shown here is derived from an EMBL/GenBank/DDBJ whole genome shotgun (WGS) entry which is preliminary data.</text>
</comment>
<feature type="region of interest" description="Disordered" evidence="2">
    <location>
        <begin position="1"/>
        <end position="51"/>
    </location>
</feature>
<evidence type="ECO:0000313" key="6">
    <source>
        <dbReference type="Proteomes" id="UP001470230"/>
    </source>
</evidence>
<feature type="coiled-coil region" evidence="1">
    <location>
        <begin position="160"/>
        <end position="208"/>
    </location>
</feature>
<feature type="coiled-coil region" evidence="1">
    <location>
        <begin position="63"/>
        <end position="101"/>
    </location>
</feature>
<keyword evidence="1" id="KW-0175">Coiled coil</keyword>
<evidence type="ECO:0000313" key="5">
    <source>
        <dbReference type="EMBL" id="KAK8863779.1"/>
    </source>
</evidence>
<dbReference type="EMBL" id="JAPFFF010000472">
    <property type="protein sequence ID" value="KAK8834197.1"/>
    <property type="molecule type" value="Genomic_DNA"/>
</dbReference>
<proteinExistence type="predicted"/>